<sequence length="73" mass="7765">MRKLATLSLAALVTATVAVVGVAPAFAGGSYYKGVSTTPINEGHKSEKYNPEAKVVNRPPPRNGAYYKGIMRK</sequence>
<dbReference type="AlphaFoldDB" id="A0A9Q9D9H1"/>
<accession>A0A9Q9D9H1</accession>
<dbReference type="EMBL" id="CP098807">
    <property type="protein sequence ID" value="USJ23633.1"/>
    <property type="molecule type" value="Genomic_DNA"/>
</dbReference>
<organism evidence="2 3">
    <name type="scientific">Ensifer adhaerens</name>
    <name type="common">Sinorhizobium morelense</name>
    <dbReference type="NCBI Taxonomy" id="106592"/>
    <lineage>
        <taxon>Bacteria</taxon>
        <taxon>Pseudomonadati</taxon>
        <taxon>Pseudomonadota</taxon>
        <taxon>Alphaproteobacteria</taxon>
        <taxon>Hyphomicrobiales</taxon>
        <taxon>Rhizobiaceae</taxon>
        <taxon>Sinorhizobium/Ensifer group</taxon>
        <taxon>Ensifer</taxon>
    </lineage>
</organism>
<dbReference type="RefSeq" id="WP_090294984.1">
    <property type="nucleotide sequence ID" value="NZ_CP098807.1"/>
</dbReference>
<reference evidence="2" key="1">
    <citation type="submission" date="2022-06" db="EMBL/GenBank/DDBJ databases">
        <title>Physiological and biochemical characterization and genomic elucidation of a strain of the genus Ensifer adhaerens M8 that combines arsenic oxidation and chromium reduction.</title>
        <authorList>
            <person name="Li X."/>
            <person name="Yu c."/>
        </authorList>
    </citation>
    <scope>NUCLEOTIDE SEQUENCE</scope>
    <source>
        <strain evidence="2">M8</strain>
    </source>
</reference>
<evidence type="ECO:0000313" key="2">
    <source>
        <dbReference type="EMBL" id="USJ23633.1"/>
    </source>
</evidence>
<evidence type="ECO:0000313" key="3">
    <source>
        <dbReference type="Proteomes" id="UP001055460"/>
    </source>
</evidence>
<gene>
    <name evidence="2" type="ORF">NE863_01175</name>
</gene>
<name>A0A9Q9D9H1_ENSAD</name>
<dbReference type="Proteomes" id="UP001055460">
    <property type="component" value="Chromosome"/>
</dbReference>
<protein>
    <submittedName>
        <fullName evidence="2">Uncharacterized protein</fullName>
    </submittedName>
</protein>
<feature type="region of interest" description="Disordered" evidence="1">
    <location>
        <begin position="40"/>
        <end position="63"/>
    </location>
</feature>
<dbReference type="OrthoDB" id="8421656at2"/>
<evidence type="ECO:0000256" key="1">
    <source>
        <dbReference type="SAM" id="MobiDB-lite"/>
    </source>
</evidence>
<proteinExistence type="predicted"/>
<feature type="compositionally biased region" description="Basic and acidic residues" evidence="1">
    <location>
        <begin position="42"/>
        <end position="51"/>
    </location>
</feature>